<dbReference type="Gene3D" id="3.30.420.270">
    <property type="match status" value="1"/>
</dbReference>
<comment type="caution">
    <text evidence="7">The sequence shown here is derived from an EMBL/GenBank/DDBJ whole genome shotgun (WGS) entry which is preliminary data.</text>
</comment>
<evidence type="ECO:0000256" key="4">
    <source>
        <dbReference type="ARBA" id="ARBA00022989"/>
    </source>
</evidence>
<reference evidence="7" key="1">
    <citation type="journal article" date="2014" name="Front. Microbiol.">
        <title>High frequency of phylogenetically diverse reductive dehalogenase-homologous genes in deep subseafloor sedimentary metagenomes.</title>
        <authorList>
            <person name="Kawai M."/>
            <person name="Futagami T."/>
            <person name="Toyoda A."/>
            <person name="Takaki Y."/>
            <person name="Nishi S."/>
            <person name="Hori S."/>
            <person name="Arai W."/>
            <person name="Tsubouchi T."/>
            <person name="Morono Y."/>
            <person name="Uchiyama I."/>
            <person name="Ito T."/>
            <person name="Fujiyama A."/>
            <person name="Inagaki F."/>
            <person name="Takami H."/>
        </authorList>
    </citation>
    <scope>NUCLEOTIDE SEQUENCE</scope>
    <source>
        <strain evidence="7">Expedition CK06-06</strain>
    </source>
</reference>
<keyword evidence="3 6" id="KW-0812">Transmembrane</keyword>
<comment type="subcellular location">
    <subcellularLocation>
        <location evidence="1">Cell membrane</location>
        <topology evidence="1">Single-pass membrane protein</topology>
    </subcellularLocation>
</comment>
<dbReference type="GO" id="GO:0005886">
    <property type="term" value="C:plasma membrane"/>
    <property type="evidence" value="ECO:0007669"/>
    <property type="project" value="UniProtKB-SubCell"/>
</dbReference>
<name>X1DZR3_9ZZZZ</name>
<evidence type="ECO:0000256" key="6">
    <source>
        <dbReference type="SAM" id="Phobius"/>
    </source>
</evidence>
<dbReference type="PANTHER" id="PTHR30558:SF3">
    <property type="entry name" value="BIOPOLYMER TRANSPORT PROTEIN EXBD-RELATED"/>
    <property type="match status" value="1"/>
</dbReference>
<evidence type="ECO:0000256" key="3">
    <source>
        <dbReference type="ARBA" id="ARBA00022692"/>
    </source>
</evidence>
<organism evidence="7">
    <name type="scientific">marine sediment metagenome</name>
    <dbReference type="NCBI Taxonomy" id="412755"/>
    <lineage>
        <taxon>unclassified sequences</taxon>
        <taxon>metagenomes</taxon>
        <taxon>ecological metagenomes</taxon>
    </lineage>
</organism>
<accession>X1DZR3</accession>
<dbReference type="AlphaFoldDB" id="X1DZR3"/>
<evidence type="ECO:0000313" key="7">
    <source>
        <dbReference type="EMBL" id="GAH26486.1"/>
    </source>
</evidence>
<dbReference type="GO" id="GO:0022857">
    <property type="term" value="F:transmembrane transporter activity"/>
    <property type="evidence" value="ECO:0007669"/>
    <property type="project" value="InterPro"/>
</dbReference>
<gene>
    <name evidence="7" type="ORF">S03H2_09780</name>
</gene>
<keyword evidence="2" id="KW-1003">Cell membrane</keyword>
<evidence type="ECO:0000256" key="2">
    <source>
        <dbReference type="ARBA" id="ARBA00022475"/>
    </source>
</evidence>
<sequence>PISIADIVLLLIIFFLLTSTFVIQQGIRVKLPKAFSEESAPPDRITITMTEAGQLFLGDGLVGLDNLEILLKEKIEELGNPLVVIRSDRTVIIGKAVRVMDIAREAGATRLLIATEPIER</sequence>
<keyword evidence="4 6" id="KW-1133">Transmembrane helix</keyword>
<feature type="transmembrane region" description="Helical" evidence="6">
    <location>
        <begin position="6"/>
        <end position="23"/>
    </location>
</feature>
<dbReference type="Pfam" id="PF02472">
    <property type="entry name" value="ExbD"/>
    <property type="match status" value="1"/>
</dbReference>
<dbReference type="InterPro" id="IPR003400">
    <property type="entry name" value="ExbD"/>
</dbReference>
<protein>
    <recommendedName>
        <fullName evidence="8">Biopolymer transporter ExbD</fullName>
    </recommendedName>
</protein>
<evidence type="ECO:0000256" key="1">
    <source>
        <dbReference type="ARBA" id="ARBA00004162"/>
    </source>
</evidence>
<keyword evidence="5 6" id="KW-0472">Membrane</keyword>
<dbReference type="PANTHER" id="PTHR30558">
    <property type="entry name" value="EXBD MEMBRANE COMPONENT OF PMF-DRIVEN MACROMOLECULE IMPORT SYSTEM"/>
    <property type="match status" value="1"/>
</dbReference>
<evidence type="ECO:0000256" key="5">
    <source>
        <dbReference type="ARBA" id="ARBA00023136"/>
    </source>
</evidence>
<proteinExistence type="predicted"/>
<dbReference type="EMBL" id="BARU01005085">
    <property type="protein sequence ID" value="GAH26486.1"/>
    <property type="molecule type" value="Genomic_DNA"/>
</dbReference>
<evidence type="ECO:0008006" key="8">
    <source>
        <dbReference type="Google" id="ProtNLM"/>
    </source>
</evidence>
<feature type="non-terminal residue" evidence="7">
    <location>
        <position position="1"/>
    </location>
</feature>